<feature type="region of interest" description="Disordered" evidence="1">
    <location>
        <begin position="68"/>
        <end position="139"/>
    </location>
</feature>
<proteinExistence type="predicted"/>
<evidence type="ECO:0000256" key="1">
    <source>
        <dbReference type="SAM" id="MobiDB-lite"/>
    </source>
</evidence>
<reference evidence="2" key="1">
    <citation type="journal article" date="2020" name="mSystems">
        <title>Genome- and Community-Level Interaction Insights into Carbon Utilization and Element Cycling Functions of Hydrothermarchaeota in Hydrothermal Sediment.</title>
        <authorList>
            <person name="Zhou Z."/>
            <person name="Liu Y."/>
            <person name="Xu W."/>
            <person name="Pan J."/>
            <person name="Luo Z.H."/>
            <person name="Li M."/>
        </authorList>
    </citation>
    <scope>NUCLEOTIDE SEQUENCE [LARGE SCALE GENOMIC DNA]</scope>
    <source>
        <strain evidence="2">SpSt-301</strain>
    </source>
</reference>
<evidence type="ECO:0000313" key="2">
    <source>
        <dbReference type="EMBL" id="HDW51609.1"/>
    </source>
</evidence>
<sequence length="139" mass="15650">MRLEEKEILNDCLVDAKFLSHGYHMAALESAHDQVRNAFIRMMNDEVTGAKMLFDAMHQRGWHLIDMVPTPTQPHQAAGQPRAHGQPGEVPPYYGGAAGGHPEHGTTPGMRPEQSPSFRLEHQARPEAGYWLEGESRRW</sequence>
<accession>A0A7C1J4S1</accession>
<gene>
    <name evidence="2" type="ORF">ENQ35_02585</name>
</gene>
<keyword evidence="2" id="KW-0946">Virion</keyword>
<dbReference type="AlphaFoldDB" id="A0A7C1J4S1"/>
<name>A0A7C1J4S1_9THEO</name>
<organism evidence="2">
    <name type="scientific">Ammonifex degensii</name>
    <dbReference type="NCBI Taxonomy" id="42838"/>
    <lineage>
        <taxon>Bacteria</taxon>
        <taxon>Bacillati</taxon>
        <taxon>Bacillota</taxon>
        <taxon>Clostridia</taxon>
        <taxon>Thermoanaerobacterales</taxon>
        <taxon>Thermoanaerobacteraceae</taxon>
        <taxon>Ammonifex</taxon>
    </lineage>
</organism>
<dbReference type="EMBL" id="DSMV01000160">
    <property type="protein sequence ID" value="HDW51609.1"/>
    <property type="molecule type" value="Genomic_DNA"/>
</dbReference>
<dbReference type="InterPro" id="IPR012851">
    <property type="entry name" value="Spore_coat_CotF-like"/>
</dbReference>
<comment type="caution">
    <text evidence="2">The sequence shown here is derived from an EMBL/GenBank/DDBJ whole genome shotgun (WGS) entry which is preliminary data.</text>
</comment>
<dbReference type="Pfam" id="PF07875">
    <property type="entry name" value="Coat_F"/>
    <property type="match status" value="1"/>
</dbReference>
<dbReference type="Gene3D" id="1.20.1260.10">
    <property type="match status" value="1"/>
</dbReference>
<keyword evidence="2" id="KW-0167">Capsid protein</keyword>
<protein>
    <submittedName>
        <fullName evidence="2">Spore coat protein</fullName>
    </submittedName>
</protein>
<dbReference type="InterPro" id="IPR012347">
    <property type="entry name" value="Ferritin-like"/>
</dbReference>